<dbReference type="Pfam" id="PF18765">
    <property type="entry name" value="Polbeta"/>
    <property type="match status" value="1"/>
</dbReference>
<dbReference type="PANTHER" id="PTHR43852">
    <property type="entry name" value="NUCLEOTIDYLTRANSFERASE"/>
    <property type="match status" value="1"/>
</dbReference>
<comment type="caution">
    <text evidence="2">The sequence shown here is derived from an EMBL/GenBank/DDBJ whole genome shotgun (WGS) entry which is preliminary data.</text>
</comment>
<dbReference type="InterPro" id="IPR052930">
    <property type="entry name" value="TA_antitoxin_MntA"/>
</dbReference>
<proteinExistence type="predicted"/>
<dbReference type="EMBL" id="JAGGMB010000008">
    <property type="protein sequence ID" value="MBP2078312.1"/>
    <property type="molecule type" value="Genomic_DNA"/>
</dbReference>
<sequence length="105" mass="11892">MYGIEKKVYKGLIDYFSEQPKIAQVTLFGSRAKGTSNYNSDIDLCITYHGNAKASVMEDIEELIGIYSCDIVFGDQLNKELEKQIIRDGVVIYTPSYEKNSSLHE</sequence>
<dbReference type="AlphaFoldDB" id="A0A9X1CIH9"/>
<dbReference type="CDD" id="cd05403">
    <property type="entry name" value="NT_KNTase_like"/>
    <property type="match status" value="1"/>
</dbReference>
<evidence type="ECO:0000313" key="2">
    <source>
        <dbReference type="EMBL" id="MBP2078312.1"/>
    </source>
</evidence>
<protein>
    <submittedName>
        <fullName evidence="2">Nucleotidyltransferase</fullName>
    </submittedName>
</protein>
<reference evidence="2" key="1">
    <citation type="submission" date="2021-03" db="EMBL/GenBank/DDBJ databases">
        <title>Genomic Encyclopedia of Type Strains, Phase IV (KMG-IV): sequencing the most valuable type-strain genomes for metagenomic binning, comparative biology and taxonomic classification.</title>
        <authorList>
            <person name="Goeker M."/>
        </authorList>
    </citation>
    <scope>NUCLEOTIDE SEQUENCE</scope>
    <source>
        <strain evidence="2">DSM 107338</strain>
    </source>
</reference>
<dbReference type="Proteomes" id="UP001138793">
    <property type="component" value="Unassembled WGS sequence"/>
</dbReference>
<gene>
    <name evidence="2" type="ORF">J2Z64_002576</name>
</gene>
<evidence type="ECO:0000313" key="3">
    <source>
        <dbReference type="Proteomes" id="UP001138793"/>
    </source>
</evidence>
<organism evidence="2 3">
    <name type="scientific">Oceanobacillus polygoni</name>
    <dbReference type="NCBI Taxonomy" id="1235259"/>
    <lineage>
        <taxon>Bacteria</taxon>
        <taxon>Bacillati</taxon>
        <taxon>Bacillota</taxon>
        <taxon>Bacilli</taxon>
        <taxon>Bacillales</taxon>
        <taxon>Bacillaceae</taxon>
        <taxon>Oceanobacillus</taxon>
    </lineage>
</organism>
<dbReference type="RefSeq" id="WP_149475768.1">
    <property type="nucleotide sequence ID" value="NZ_JAGGMB010000008.1"/>
</dbReference>
<dbReference type="Gene3D" id="3.30.460.10">
    <property type="entry name" value="Beta Polymerase, domain 2"/>
    <property type="match status" value="1"/>
</dbReference>
<feature type="domain" description="Polymerase beta nucleotidyltransferase" evidence="1">
    <location>
        <begin position="12"/>
        <end position="95"/>
    </location>
</feature>
<dbReference type="InterPro" id="IPR041633">
    <property type="entry name" value="Polbeta"/>
</dbReference>
<evidence type="ECO:0000259" key="1">
    <source>
        <dbReference type="Pfam" id="PF18765"/>
    </source>
</evidence>
<accession>A0A9X1CIH9</accession>
<keyword evidence="3" id="KW-1185">Reference proteome</keyword>
<name>A0A9X1CIH9_9BACI</name>
<dbReference type="PANTHER" id="PTHR43852:SF3">
    <property type="entry name" value="NUCLEOTIDYLTRANSFERASE"/>
    <property type="match status" value="1"/>
</dbReference>
<dbReference type="SUPFAM" id="SSF81301">
    <property type="entry name" value="Nucleotidyltransferase"/>
    <property type="match status" value="1"/>
</dbReference>
<dbReference type="OrthoDB" id="9803106at2"/>
<dbReference type="InterPro" id="IPR043519">
    <property type="entry name" value="NT_sf"/>
</dbReference>